<dbReference type="OrthoDB" id="19329at2759"/>
<dbReference type="RefSeq" id="XP_009551408.1">
    <property type="nucleotide sequence ID" value="XM_009553113.1"/>
</dbReference>
<organism evidence="1 2">
    <name type="scientific">Heterobasidion irregulare (strain TC 32-1)</name>
    <dbReference type="NCBI Taxonomy" id="747525"/>
    <lineage>
        <taxon>Eukaryota</taxon>
        <taxon>Fungi</taxon>
        <taxon>Dikarya</taxon>
        <taxon>Basidiomycota</taxon>
        <taxon>Agaricomycotina</taxon>
        <taxon>Agaricomycetes</taxon>
        <taxon>Russulales</taxon>
        <taxon>Bondarzewiaceae</taxon>
        <taxon>Heterobasidion</taxon>
        <taxon>Heterobasidion annosum species complex</taxon>
    </lineage>
</organism>
<dbReference type="SUPFAM" id="SSF81606">
    <property type="entry name" value="PP2C-like"/>
    <property type="match status" value="1"/>
</dbReference>
<dbReference type="STRING" id="747525.W4JTT1"/>
<dbReference type="Proteomes" id="UP000030671">
    <property type="component" value="Unassembled WGS sequence"/>
</dbReference>
<dbReference type="Gene3D" id="3.60.40.10">
    <property type="entry name" value="PPM-type phosphatase domain"/>
    <property type="match status" value="1"/>
</dbReference>
<dbReference type="InParanoid" id="W4JTT1"/>
<sequence length="251" mass="28216">MSLLDDARKRLTNFYTSTKLVALGIHTVMFQPLQSHISEDRIVTEEWSIQGQHWAFLAVLGGHGGTATVEYAMNELPLQIRTALHLLIQNHSHGRLDRSNEIQRFDTNIGKAVKNLCRKSYKLTEEAALVNVEEKLTWAVGVGDSTVAPLETVIPRIKTPPYLIVEPSVQFIDLRPYWEAKPTIMLFTDGIDCLIDGYFNLTPRRNSGGNPYQIVAALLQDGVDFSERGPAKSALQGFMMLLYECFCVLFC</sequence>
<evidence type="ECO:0008006" key="3">
    <source>
        <dbReference type="Google" id="ProtNLM"/>
    </source>
</evidence>
<keyword evidence="2" id="KW-1185">Reference proteome</keyword>
<protein>
    <recommendedName>
        <fullName evidence="3">PPM-type phosphatase domain-containing protein</fullName>
    </recommendedName>
</protein>
<evidence type="ECO:0000313" key="2">
    <source>
        <dbReference type="Proteomes" id="UP000030671"/>
    </source>
</evidence>
<evidence type="ECO:0000313" key="1">
    <source>
        <dbReference type="EMBL" id="ETW76515.1"/>
    </source>
</evidence>
<dbReference type="KEGG" id="hir:HETIRDRAFT_455056"/>
<accession>W4JTT1</accession>
<dbReference type="AlphaFoldDB" id="W4JTT1"/>
<proteinExistence type="predicted"/>
<gene>
    <name evidence="1" type="ORF">HETIRDRAFT_455056</name>
</gene>
<dbReference type="InterPro" id="IPR036457">
    <property type="entry name" value="PPM-type-like_dom_sf"/>
</dbReference>
<name>W4JTT1_HETIT</name>
<dbReference type="GeneID" id="20676578"/>
<dbReference type="EMBL" id="KI925464">
    <property type="protein sequence ID" value="ETW76515.1"/>
    <property type="molecule type" value="Genomic_DNA"/>
</dbReference>
<reference evidence="1 2" key="1">
    <citation type="journal article" date="2012" name="New Phytol.">
        <title>Insight into trade-off between wood decay and parasitism from the genome of a fungal forest pathogen.</title>
        <authorList>
            <person name="Olson A."/>
            <person name="Aerts A."/>
            <person name="Asiegbu F."/>
            <person name="Belbahri L."/>
            <person name="Bouzid O."/>
            <person name="Broberg A."/>
            <person name="Canback B."/>
            <person name="Coutinho P.M."/>
            <person name="Cullen D."/>
            <person name="Dalman K."/>
            <person name="Deflorio G."/>
            <person name="van Diepen L.T."/>
            <person name="Dunand C."/>
            <person name="Duplessis S."/>
            <person name="Durling M."/>
            <person name="Gonthier P."/>
            <person name="Grimwood J."/>
            <person name="Fossdal C.G."/>
            <person name="Hansson D."/>
            <person name="Henrissat B."/>
            <person name="Hietala A."/>
            <person name="Himmelstrand K."/>
            <person name="Hoffmeister D."/>
            <person name="Hogberg N."/>
            <person name="James T.Y."/>
            <person name="Karlsson M."/>
            <person name="Kohler A."/>
            <person name="Kues U."/>
            <person name="Lee Y.H."/>
            <person name="Lin Y.C."/>
            <person name="Lind M."/>
            <person name="Lindquist E."/>
            <person name="Lombard V."/>
            <person name="Lucas S."/>
            <person name="Lunden K."/>
            <person name="Morin E."/>
            <person name="Murat C."/>
            <person name="Park J."/>
            <person name="Raffaello T."/>
            <person name="Rouze P."/>
            <person name="Salamov A."/>
            <person name="Schmutz J."/>
            <person name="Solheim H."/>
            <person name="Stahlberg J."/>
            <person name="Velez H."/>
            <person name="de Vries R.P."/>
            <person name="Wiebenga A."/>
            <person name="Woodward S."/>
            <person name="Yakovlev I."/>
            <person name="Garbelotto M."/>
            <person name="Martin F."/>
            <person name="Grigoriev I.V."/>
            <person name="Stenlid J."/>
        </authorList>
    </citation>
    <scope>NUCLEOTIDE SEQUENCE [LARGE SCALE GENOMIC DNA]</scope>
    <source>
        <strain evidence="1 2">TC 32-1</strain>
    </source>
</reference>
<dbReference type="HOGENOM" id="CLU_1107259_0_0_1"/>